<accession>A0A7H8T4Z4</accession>
<dbReference type="InterPro" id="IPR027417">
    <property type="entry name" value="P-loop_NTPase"/>
</dbReference>
<dbReference type="EMBL" id="CP056041">
    <property type="protein sequence ID" value="QKZ18585.1"/>
    <property type="molecule type" value="Genomic_DNA"/>
</dbReference>
<name>A0A7H8T4Z4_STRCX</name>
<dbReference type="SUPFAM" id="SSF52540">
    <property type="entry name" value="P-loop containing nucleoside triphosphate hydrolases"/>
    <property type="match status" value="1"/>
</dbReference>
<dbReference type="Proteomes" id="UP000509418">
    <property type="component" value="Chromosome"/>
</dbReference>
<dbReference type="RefSeq" id="WP_176575426.1">
    <property type="nucleotide sequence ID" value="NZ_CP056041.1"/>
</dbReference>
<keyword evidence="2" id="KW-1185">Reference proteome</keyword>
<protein>
    <recommendedName>
        <fullName evidence="3">Cell division protein FtsK</fullName>
    </recommendedName>
</protein>
<gene>
    <name evidence="1" type="ORF">HUT05_15125</name>
</gene>
<organism evidence="1 2">
    <name type="scientific">Streptomyces chartreusis</name>
    <dbReference type="NCBI Taxonomy" id="1969"/>
    <lineage>
        <taxon>Bacteria</taxon>
        <taxon>Bacillati</taxon>
        <taxon>Actinomycetota</taxon>
        <taxon>Actinomycetes</taxon>
        <taxon>Kitasatosporales</taxon>
        <taxon>Streptomycetaceae</taxon>
        <taxon>Streptomyces</taxon>
    </lineage>
</organism>
<sequence>MTMLPDLLRLTAPVRETLDTLPASKALIGVGTDGQPVAIDLDDAAHVRVTTIGGGGSSTILRTLTAQFLHHGAHALVLDMKRISQPWARGLPTVTYRADVADIHDALTGLATELRRRIDVIDRHGSDVGLLRLVVVFENGDATLRRLARHWETVRRPGDPQESPAITALIEVLFAGRMARMNVLFDGDPSINALGPEGREQFGTVILGRVPTSTWRRFAPAARPAPQHRGHLNRGRVHVVQGSTAHQTQVLTLTDPEALGRATGAC</sequence>
<dbReference type="Gene3D" id="3.40.50.300">
    <property type="entry name" value="P-loop containing nucleotide triphosphate hydrolases"/>
    <property type="match status" value="1"/>
</dbReference>
<evidence type="ECO:0008006" key="3">
    <source>
        <dbReference type="Google" id="ProtNLM"/>
    </source>
</evidence>
<reference evidence="1 2" key="1">
    <citation type="submission" date="2020-06" db="EMBL/GenBank/DDBJ databases">
        <title>Genome mining for natural products.</title>
        <authorList>
            <person name="Zhang B."/>
            <person name="Shi J."/>
            <person name="Ge H."/>
        </authorList>
    </citation>
    <scope>NUCLEOTIDE SEQUENCE [LARGE SCALE GENOMIC DNA]</scope>
    <source>
        <strain evidence="1 2">NA02069</strain>
    </source>
</reference>
<evidence type="ECO:0000313" key="2">
    <source>
        <dbReference type="Proteomes" id="UP000509418"/>
    </source>
</evidence>
<evidence type="ECO:0000313" key="1">
    <source>
        <dbReference type="EMBL" id="QKZ18585.1"/>
    </source>
</evidence>
<dbReference type="AlphaFoldDB" id="A0A7H8T4Z4"/>
<proteinExistence type="predicted"/>